<keyword evidence="5" id="KW-0677">Repeat</keyword>
<dbReference type="GO" id="GO:0055085">
    <property type="term" value="P:transmembrane transport"/>
    <property type="evidence" value="ECO:0007669"/>
    <property type="project" value="InterPro"/>
</dbReference>
<evidence type="ECO:0000256" key="8">
    <source>
        <dbReference type="ARBA" id="ARBA00023128"/>
    </source>
</evidence>
<feature type="repeat" description="Solcar" evidence="10">
    <location>
        <begin position="13"/>
        <end position="86"/>
    </location>
</feature>
<dbReference type="SUPFAM" id="SSF103506">
    <property type="entry name" value="Mitochondrial carrier"/>
    <property type="match status" value="1"/>
</dbReference>
<feature type="repeat" description="Solcar" evidence="10">
    <location>
        <begin position="190"/>
        <end position="279"/>
    </location>
</feature>
<feature type="repeat" description="Solcar" evidence="10">
    <location>
        <begin position="95"/>
        <end position="179"/>
    </location>
</feature>
<keyword evidence="6" id="KW-0999">Mitochondrion inner membrane</keyword>
<protein>
    <recommendedName>
        <fullName evidence="15">S-adenosylmethionine mitochondrial carrier protein</fullName>
    </recommendedName>
</protein>
<accession>A0AAW1V7T2</accession>
<evidence type="ECO:0000313" key="13">
    <source>
        <dbReference type="EMBL" id="KAK9888241.1"/>
    </source>
</evidence>
<comment type="caution">
    <text evidence="13">The sequence shown here is derived from an EMBL/GenBank/DDBJ whole genome shotgun (WGS) entry which is preliminary data.</text>
</comment>
<dbReference type="FunFam" id="1.50.40.10:FF:000018">
    <property type="entry name" value="S-adenosylmethionine mitochondrial carrier protein-like"/>
    <property type="match status" value="1"/>
</dbReference>
<comment type="similarity">
    <text evidence="2 11">Belongs to the mitochondrial carrier (TC 2.A.29) family.</text>
</comment>
<evidence type="ECO:0000256" key="11">
    <source>
        <dbReference type="RuleBase" id="RU000488"/>
    </source>
</evidence>
<reference evidence="13 14" key="1">
    <citation type="submission" date="2023-03" db="EMBL/GenBank/DDBJ databases">
        <title>Genome insight into feeding habits of ladybird beetles.</title>
        <authorList>
            <person name="Li H.-S."/>
            <person name="Huang Y.-H."/>
            <person name="Pang H."/>
        </authorList>
    </citation>
    <scope>NUCLEOTIDE SEQUENCE [LARGE SCALE GENOMIC DNA]</scope>
    <source>
        <strain evidence="13">SYSU_2023b</strain>
        <tissue evidence="13">Whole body</tissue>
    </source>
</reference>
<sequence>MVQRNQSADEKRQIYVSSFLAGGVAGFIVDVSLFPLDTIKTRLQAEQGFRKSGGFNGVYKGIGPQIVGSVPQAALFFLTYESLKYVLEPLTTSKTKPFAHMISASAGEMVACFIRVPMEVIKQRRQTSINMKDTSTNIFLKTYKQEGIKGLYRGYGSTVLREIPFSFIQFPLLEFFKSYYRKTFKNNIPLEPFEVATCGALAGSVAAAATTPLDVVKTRIMLADKKLAKTGGIGVRNMFMTVYREKGLKGLFAGFGPRVTWISIGGYIFFGTYDMAKTLCNTYILGIDPDFPLI</sequence>
<evidence type="ECO:0000256" key="1">
    <source>
        <dbReference type="ARBA" id="ARBA00004448"/>
    </source>
</evidence>
<keyword evidence="7 12" id="KW-1133">Transmembrane helix</keyword>
<evidence type="ECO:0000256" key="7">
    <source>
        <dbReference type="ARBA" id="ARBA00022989"/>
    </source>
</evidence>
<dbReference type="PRINTS" id="PR00926">
    <property type="entry name" value="MITOCARRIER"/>
</dbReference>
<dbReference type="EMBL" id="JARQZJ010000121">
    <property type="protein sequence ID" value="KAK9888241.1"/>
    <property type="molecule type" value="Genomic_DNA"/>
</dbReference>
<organism evidence="13 14">
    <name type="scientific">Henosepilachna vigintioctopunctata</name>
    <dbReference type="NCBI Taxonomy" id="420089"/>
    <lineage>
        <taxon>Eukaryota</taxon>
        <taxon>Metazoa</taxon>
        <taxon>Ecdysozoa</taxon>
        <taxon>Arthropoda</taxon>
        <taxon>Hexapoda</taxon>
        <taxon>Insecta</taxon>
        <taxon>Pterygota</taxon>
        <taxon>Neoptera</taxon>
        <taxon>Endopterygota</taxon>
        <taxon>Coleoptera</taxon>
        <taxon>Polyphaga</taxon>
        <taxon>Cucujiformia</taxon>
        <taxon>Coccinelloidea</taxon>
        <taxon>Coccinellidae</taxon>
        <taxon>Epilachninae</taxon>
        <taxon>Epilachnini</taxon>
        <taxon>Henosepilachna</taxon>
    </lineage>
</organism>
<evidence type="ECO:0000256" key="2">
    <source>
        <dbReference type="ARBA" id="ARBA00006375"/>
    </source>
</evidence>
<comment type="subcellular location">
    <subcellularLocation>
        <location evidence="1">Mitochondrion inner membrane</location>
        <topology evidence="1">Multi-pass membrane protein</topology>
    </subcellularLocation>
</comment>
<dbReference type="Gene3D" id="1.50.40.10">
    <property type="entry name" value="Mitochondrial carrier domain"/>
    <property type="match status" value="2"/>
</dbReference>
<keyword evidence="14" id="KW-1185">Reference proteome</keyword>
<evidence type="ECO:0000256" key="6">
    <source>
        <dbReference type="ARBA" id="ARBA00022792"/>
    </source>
</evidence>
<feature type="transmembrane region" description="Helical" evidence="12">
    <location>
        <begin position="14"/>
        <end position="36"/>
    </location>
</feature>
<evidence type="ECO:0000256" key="10">
    <source>
        <dbReference type="PROSITE-ProRule" id="PRU00282"/>
    </source>
</evidence>
<dbReference type="InterPro" id="IPR002067">
    <property type="entry name" value="MCP"/>
</dbReference>
<evidence type="ECO:0008006" key="15">
    <source>
        <dbReference type="Google" id="ProtNLM"/>
    </source>
</evidence>
<evidence type="ECO:0000256" key="5">
    <source>
        <dbReference type="ARBA" id="ARBA00022737"/>
    </source>
</evidence>
<gene>
    <name evidence="13" type="ORF">WA026_000506</name>
</gene>
<keyword evidence="4 10" id="KW-0812">Transmembrane</keyword>
<dbReference type="InterPro" id="IPR018108">
    <property type="entry name" value="MCP_transmembrane"/>
</dbReference>
<dbReference type="Pfam" id="PF00153">
    <property type="entry name" value="Mito_carr"/>
    <property type="match status" value="3"/>
</dbReference>
<keyword evidence="9 10" id="KW-0472">Membrane</keyword>
<evidence type="ECO:0000313" key="14">
    <source>
        <dbReference type="Proteomes" id="UP001431783"/>
    </source>
</evidence>
<proteinExistence type="inferred from homology"/>
<keyword evidence="3 11" id="KW-0813">Transport</keyword>
<name>A0AAW1V7T2_9CUCU</name>
<evidence type="ECO:0000256" key="3">
    <source>
        <dbReference type="ARBA" id="ARBA00022448"/>
    </source>
</evidence>
<evidence type="ECO:0000256" key="12">
    <source>
        <dbReference type="SAM" id="Phobius"/>
    </source>
</evidence>
<evidence type="ECO:0000256" key="4">
    <source>
        <dbReference type="ARBA" id="ARBA00022692"/>
    </source>
</evidence>
<dbReference type="AlphaFoldDB" id="A0AAW1V7T2"/>
<dbReference type="PROSITE" id="PS50920">
    <property type="entry name" value="SOLCAR"/>
    <property type="match status" value="3"/>
</dbReference>
<keyword evidence="8" id="KW-0496">Mitochondrion</keyword>
<dbReference type="InterPro" id="IPR023395">
    <property type="entry name" value="MCP_dom_sf"/>
</dbReference>
<evidence type="ECO:0000256" key="9">
    <source>
        <dbReference type="ARBA" id="ARBA00023136"/>
    </source>
</evidence>
<dbReference type="GO" id="GO:0005743">
    <property type="term" value="C:mitochondrial inner membrane"/>
    <property type="evidence" value="ECO:0007669"/>
    <property type="project" value="UniProtKB-SubCell"/>
</dbReference>
<dbReference type="PANTHER" id="PTHR45667">
    <property type="entry name" value="S-ADENOSYLMETHIONINE MITOCHONDRIAL CARRIER PROTEIN"/>
    <property type="match status" value="1"/>
</dbReference>
<dbReference type="Proteomes" id="UP001431783">
    <property type="component" value="Unassembled WGS sequence"/>
</dbReference>